<proteinExistence type="predicted"/>
<accession>A0A8I1MJ16</accession>
<dbReference type="RefSeq" id="WP_206783075.1">
    <property type="nucleotide sequence ID" value="NZ_JAEMWV010000011.1"/>
</dbReference>
<evidence type="ECO:0000313" key="2">
    <source>
        <dbReference type="EMBL" id="MBN8253599.1"/>
    </source>
</evidence>
<comment type="caution">
    <text evidence="2">The sequence shown here is derived from an EMBL/GenBank/DDBJ whole genome shotgun (WGS) entry which is preliminary data.</text>
</comment>
<name>A0A8I1MJ16_9BACI</name>
<feature type="region of interest" description="Disordered" evidence="1">
    <location>
        <begin position="98"/>
        <end position="124"/>
    </location>
</feature>
<feature type="compositionally biased region" description="Basic and acidic residues" evidence="1">
    <location>
        <begin position="98"/>
        <end position="113"/>
    </location>
</feature>
<dbReference type="EMBL" id="JAEMWV010000011">
    <property type="protein sequence ID" value="MBN8253599.1"/>
    <property type="molecule type" value="Genomic_DNA"/>
</dbReference>
<dbReference type="InterPro" id="IPR006448">
    <property type="entry name" value="Phage_term_ssu_P27"/>
</dbReference>
<reference evidence="2" key="1">
    <citation type="submission" date="2020-12" db="EMBL/GenBank/DDBJ databases">
        <title>PHA producing bacteria isolated from mangrove.</title>
        <authorList>
            <person name="Zheng W."/>
            <person name="Yu S."/>
            <person name="Huang Y."/>
        </authorList>
    </citation>
    <scope>NUCLEOTIDE SEQUENCE</scope>
    <source>
        <strain evidence="2">GN22-4</strain>
    </source>
</reference>
<dbReference type="AlphaFoldDB" id="A0A8I1MJ16"/>
<organism evidence="2 3">
    <name type="scientific">Priestia flexa</name>
    <dbReference type="NCBI Taxonomy" id="86664"/>
    <lineage>
        <taxon>Bacteria</taxon>
        <taxon>Bacillati</taxon>
        <taxon>Bacillota</taxon>
        <taxon>Bacilli</taxon>
        <taxon>Bacillales</taxon>
        <taxon>Bacillaceae</taxon>
        <taxon>Priestia</taxon>
    </lineage>
</organism>
<protein>
    <submittedName>
        <fullName evidence="2">P27 family phage terminase small subunit</fullName>
    </submittedName>
</protein>
<dbReference type="Pfam" id="PF05119">
    <property type="entry name" value="Terminase_4"/>
    <property type="match status" value="1"/>
</dbReference>
<gene>
    <name evidence="2" type="ORF">JF537_18775</name>
</gene>
<evidence type="ECO:0000313" key="3">
    <source>
        <dbReference type="Proteomes" id="UP000664578"/>
    </source>
</evidence>
<evidence type="ECO:0000256" key="1">
    <source>
        <dbReference type="SAM" id="MobiDB-lite"/>
    </source>
</evidence>
<dbReference type="Proteomes" id="UP000664578">
    <property type="component" value="Unassembled WGS sequence"/>
</dbReference>
<sequence length="124" mass="14356">MKSQLKKEVVDNMKHLGVYRDDFEHTVDIYVGMLAQYQEFEKQFEESGFKITGSYTNKAGATNERKTPIYTAMEALRKDLATYSNLLCLNPKTYERVKRPEVPGRKEEKEKPKSKLIQALSETS</sequence>